<dbReference type="CDD" id="cd06257">
    <property type="entry name" value="DnaJ"/>
    <property type="match status" value="1"/>
</dbReference>
<accession>A0A7S0V4F8</accession>
<dbReference type="Pfam" id="PF00226">
    <property type="entry name" value="DnaJ"/>
    <property type="match status" value="1"/>
</dbReference>
<gene>
    <name evidence="3" type="ORF">PPAR00522_LOCUS14173</name>
</gene>
<name>A0A7S0V4F8_9CHLO</name>
<dbReference type="InterPro" id="IPR018253">
    <property type="entry name" value="DnaJ_domain_CS"/>
</dbReference>
<dbReference type="InterPro" id="IPR036869">
    <property type="entry name" value="J_dom_sf"/>
</dbReference>
<reference evidence="3" key="1">
    <citation type="submission" date="2021-01" db="EMBL/GenBank/DDBJ databases">
        <authorList>
            <person name="Corre E."/>
            <person name="Pelletier E."/>
            <person name="Niang G."/>
            <person name="Scheremetjew M."/>
            <person name="Finn R."/>
            <person name="Kale V."/>
            <person name="Holt S."/>
            <person name="Cochrane G."/>
            <person name="Meng A."/>
            <person name="Brown T."/>
            <person name="Cohen L."/>
        </authorList>
    </citation>
    <scope>NUCLEOTIDE SEQUENCE</scope>
    <source>
        <strain evidence="3">SAG 63-3</strain>
    </source>
</reference>
<dbReference type="InterPro" id="IPR051339">
    <property type="entry name" value="DnaJ_subfamily_B"/>
</dbReference>
<protein>
    <recommendedName>
        <fullName evidence="2">J domain-containing protein</fullName>
    </recommendedName>
</protein>
<dbReference type="SMART" id="SM00271">
    <property type="entry name" value="DnaJ"/>
    <property type="match status" value="1"/>
</dbReference>
<proteinExistence type="predicted"/>
<dbReference type="InterPro" id="IPR002939">
    <property type="entry name" value="DnaJ_C"/>
</dbReference>
<dbReference type="PROSITE" id="PS00636">
    <property type="entry name" value="DNAJ_1"/>
    <property type="match status" value="1"/>
</dbReference>
<feature type="domain" description="J" evidence="2">
    <location>
        <begin position="13"/>
        <end position="77"/>
    </location>
</feature>
<dbReference type="PRINTS" id="PR00625">
    <property type="entry name" value="JDOMAIN"/>
</dbReference>
<dbReference type="PROSITE" id="PS50076">
    <property type="entry name" value="DNAJ_2"/>
    <property type="match status" value="1"/>
</dbReference>
<dbReference type="GO" id="GO:0051087">
    <property type="term" value="F:protein-folding chaperone binding"/>
    <property type="evidence" value="ECO:0007669"/>
    <property type="project" value="TreeGrafter"/>
</dbReference>
<dbReference type="GO" id="GO:0005829">
    <property type="term" value="C:cytosol"/>
    <property type="evidence" value="ECO:0007669"/>
    <property type="project" value="TreeGrafter"/>
</dbReference>
<dbReference type="InterPro" id="IPR001623">
    <property type="entry name" value="DnaJ_domain"/>
</dbReference>
<dbReference type="CDD" id="cd10747">
    <property type="entry name" value="DnaJ_C"/>
    <property type="match status" value="1"/>
</dbReference>
<organism evidence="3">
    <name type="scientific">Polytomella parva</name>
    <dbReference type="NCBI Taxonomy" id="51329"/>
    <lineage>
        <taxon>Eukaryota</taxon>
        <taxon>Viridiplantae</taxon>
        <taxon>Chlorophyta</taxon>
        <taxon>core chlorophytes</taxon>
        <taxon>Chlorophyceae</taxon>
        <taxon>CS clade</taxon>
        <taxon>Chlamydomonadales</taxon>
        <taxon>Chlamydomonadaceae</taxon>
        <taxon>Polytomella</taxon>
    </lineage>
</organism>
<dbReference type="PANTHER" id="PTHR24078">
    <property type="entry name" value="DNAJ HOMOLOG SUBFAMILY C MEMBER"/>
    <property type="match status" value="1"/>
</dbReference>
<dbReference type="InterPro" id="IPR008971">
    <property type="entry name" value="HSP40/DnaJ_pept-bd"/>
</dbReference>
<dbReference type="FunFam" id="1.10.287.110:FF:000106">
    <property type="entry name" value="Putative heat shock protein-like protein"/>
    <property type="match status" value="1"/>
</dbReference>
<dbReference type="EMBL" id="HBFM01021757">
    <property type="protein sequence ID" value="CAD8779253.1"/>
    <property type="molecule type" value="Transcribed_RNA"/>
</dbReference>
<sequence length="373" mass="41263">MSGPKDKSGKGLDYYDILSLTRHANDLDVRRAYRRLALKYHPDVNMDENEAEEFFAICEAYDVLSNPKTKGTYDLYGEETLKSGLFDSTGTKVAPYRFDPKTTPAQVFERFFGTNNPYEALELIASQFETLTTEPPPAKGAAKIYPLELTLEEIFHGCLKRVKHKRMVQKDDITIEEDRELTIDVKPGMPSGTRFIFEGEGNIQEKTVPGPVIFVLKPRPHPLFSRRGDDLVYKVTLPLYQSLIGALIEIPTLDGRTLKIPTKDVVTPGTVITVQGEGLPRPNATAADVAAAAAAAATGLAATPSTAAAVRGSLVIEINLLFPAHLTETQKMLFKAAFFLPPIPNEEQKKAVRDFEAAFFHETKGWSNCNSKN</sequence>
<dbReference type="PANTHER" id="PTHR24078:SF519">
    <property type="entry name" value="DNAJ HOMOLOG SUBFAMILY B MEMBER 13"/>
    <property type="match status" value="1"/>
</dbReference>
<dbReference type="Pfam" id="PF01556">
    <property type="entry name" value="DnaJ_C"/>
    <property type="match status" value="1"/>
</dbReference>
<dbReference type="Gene3D" id="2.60.260.20">
    <property type="entry name" value="Urease metallochaperone UreE, N-terminal domain"/>
    <property type="match status" value="2"/>
</dbReference>
<evidence type="ECO:0000256" key="1">
    <source>
        <dbReference type="ARBA" id="ARBA00023186"/>
    </source>
</evidence>
<dbReference type="GO" id="GO:0006457">
    <property type="term" value="P:protein folding"/>
    <property type="evidence" value="ECO:0007669"/>
    <property type="project" value="InterPro"/>
</dbReference>
<dbReference type="SUPFAM" id="SSF49493">
    <property type="entry name" value="HSP40/DnaJ peptide-binding domain"/>
    <property type="match status" value="2"/>
</dbReference>
<evidence type="ECO:0000259" key="2">
    <source>
        <dbReference type="PROSITE" id="PS50076"/>
    </source>
</evidence>
<dbReference type="GO" id="GO:0051082">
    <property type="term" value="F:unfolded protein binding"/>
    <property type="evidence" value="ECO:0007669"/>
    <property type="project" value="InterPro"/>
</dbReference>
<dbReference type="Gene3D" id="1.10.287.110">
    <property type="entry name" value="DnaJ domain"/>
    <property type="match status" value="1"/>
</dbReference>
<dbReference type="AlphaFoldDB" id="A0A7S0V4F8"/>
<keyword evidence="1" id="KW-0143">Chaperone</keyword>
<dbReference type="SUPFAM" id="SSF46565">
    <property type="entry name" value="Chaperone J-domain"/>
    <property type="match status" value="1"/>
</dbReference>
<evidence type="ECO:0000313" key="3">
    <source>
        <dbReference type="EMBL" id="CAD8779253.1"/>
    </source>
</evidence>